<evidence type="ECO:0000313" key="1">
    <source>
        <dbReference type="EMBL" id="DAZ94590.1"/>
    </source>
</evidence>
<reference evidence="1" key="1">
    <citation type="submission" date="2022-11" db="EMBL/GenBank/DDBJ databases">
        <authorList>
            <person name="Morgan W.R."/>
            <person name="Tartar A."/>
        </authorList>
    </citation>
    <scope>NUCLEOTIDE SEQUENCE</scope>
    <source>
        <strain evidence="1">ARSEF 373</strain>
    </source>
</reference>
<accession>A0AAV2YKH3</accession>
<keyword evidence="2" id="KW-1185">Reference proteome</keyword>
<reference evidence="1" key="2">
    <citation type="journal article" date="2023" name="Microbiol Resour">
        <title>Decontamination and Annotation of the Draft Genome Sequence of the Oomycete Lagenidium giganteum ARSEF 373.</title>
        <authorList>
            <person name="Morgan W.R."/>
            <person name="Tartar A."/>
        </authorList>
    </citation>
    <scope>NUCLEOTIDE SEQUENCE</scope>
    <source>
        <strain evidence="1">ARSEF 373</strain>
    </source>
</reference>
<organism evidence="1 2">
    <name type="scientific">Lagenidium giganteum</name>
    <dbReference type="NCBI Taxonomy" id="4803"/>
    <lineage>
        <taxon>Eukaryota</taxon>
        <taxon>Sar</taxon>
        <taxon>Stramenopiles</taxon>
        <taxon>Oomycota</taxon>
        <taxon>Peronosporomycetes</taxon>
        <taxon>Pythiales</taxon>
        <taxon>Pythiaceae</taxon>
    </lineage>
</organism>
<comment type="caution">
    <text evidence="1">The sequence shown here is derived from an EMBL/GenBank/DDBJ whole genome shotgun (WGS) entry which is preliminary data.</text>
</comment>
<dbReference type="Proteomes" id="UP001146120">
    <property type="component" value="Unassembled WGS sequence"/>
</dbReference>
<evidence type="ECO:0000313" key="2">
    <source>
        <dbReference type="Proteomes" id="UP001146120"/>
    </source>
</evidence>
<dbReference type="EMBL" id="DAKRPA010000242">
    <property type="protein sequence ID" value="DAZ94590.1"/>
    <property type="molecule type" value="Genomic_DNA"/>
</dbReference>
<proteinExistence type="predicted"/>
<name>A0AAV2YKH3_9STRA</name>
<sequence length="112" mass="12538">MCFFSRHAERQSKKCRIVGIHSAAEDTCWNFVYSERGGANSSNKVISMCRFLAFPQRRARAIHPSADGLCRQLLWTKQKQLCGQVSAASSPRGHVQGDQLALFGQGSHKNRM</sequence>
<protein>
    <submittedName>
        <fullName evidence="1">Uncharacterized protein</fullName>
    </submittedName>
</protein>
<gene>
    <name evidence="1" type="ORF">N0F65_005353</name>
</gene>
<dbReference type="AlphaFoldDB" id="A0AAV2YKH3"/>